<evidence type="ECO:0000313" key="1">
    <source>
        <dbReference type="EMBL" id="PLC47888.1"/>
    </source>
</evidence>
<gene>
    <name evidence="1" type="ORF">CR159_21165</name>
</gene>
<accession>A0A2N4TYP1</accession>
<reference evidence="1 2" key="1">
    <citation type="submission" date="2017-10" db="EMBL/GenBank/DDBJ databases">
        <title>Two draft genome sequences of Pusillimonas sp. strains isolated from a nitrate- and radionuclide-contaminated groundwater in Russia.</title>
        <authorList>
            <person name="Grouzdev D.S."/>
            <person name="Tourova T.P."/>
            <person name="Goeva M.A."/>
            <person name="Babich T.L."/>
            <person name="Sokolova D.S."/>
            <person name="Abdullin R."/>
            <person name="Poltaraus A.B."/>
            <person name="Toshchakov S.V."/>
            <person name="Nazina T.N."/>
        </authorList>
    </citation>
    <scope>NUCLEOTIDE SEQUENCE [LARGE SCALE GENOMIC DNA]</scope>
    <source>
        <strain evidence="1 2">JR1/69-3-13</strain>
    </source>
</reference>
<dbReference type="EMBL" id="PDNW01000044">
    <property type="protein sequence ID" value="PLC47888.1"/>
    <property type="molecule type" value="Genomic_DNA"/>
</dbReference>
<protein>
    <recommendedName>
        <fullName evidence="3">Phage regulatory protein Rha (Phage_pRha)</fullName>
    </recommendedName>
</protein>
<comment type="caution">
    <text evidence="1">The sequence shown here is derived from an EMBL/GenBank/DDBJ whole genome shotgun (WGS) entry which is preliminary data.</text>
</comment>
<dbReference type="Pfam" id="PF09669">
    <property type="entry name" value="Phage_pRha"/>
    <property type="match status" value="1"/>
</dbReference>
<keyword evidence="2" id="KW-1185">Reference proteome</keyword>
<evidence type="ECO:0008006" key="3">
    <source>
        <dbReference type="Google" id="ProtNLM"/>
    </source>
</evidence>
<dbReference type="Proteomes" id="UP000234190">
    <property type="component" value="Unassembled WGS sequence"/>
</dbReference>
<name>A0A2N4TYP1_9BURK</name>
<proteinExistence type="predicted"/>
<evidence type="ECO:0000313" key="2">
    <source>
        <dbReference type="Proteomes" id="UP000234190"/>
    </source>
</evidence>
<organism evidence="1 2">
    <name type="scientific">Pollutimonas subterranea</name>
    <dbReference type="NCBI Taxonomy" id="2045210"/>
    <lineage>
        <taxon>Bacteria</taxon>
        <taxon>Pseudomonadati</taxon>
        <taxon>Pseudomonadota</taxon>
        <taxon>Betaproteobacteria</taxon>
        <taxon>Burkholderiales</taxon>
        <taxon>Alcaligenaceae</taxon>
        <taxon>Pollutimonas</taxon>
    </lineage>
</organism>
<sequence>MQHQSVRELLANYVVDFRELGVLQFQTGEITGRGQPEKYALLNEDQAYLLLTFSRNTARVRKLKVGLVKAFREARQVMGVHQDEYLPTYRSLHDEISRLAGESRNARFVHMNINKAINQTLGVKSGQRHGLPLPCKAMLIVAQIVARNAMTTSLDHKDAYQSVKRALQALHQALVVARYA</sequence>
<dbReference type="AlphaFoldDB" id="A0A2N4TYP1"/>
<dbReference type="InterPro" id="IPR014054">
    <property type="entry name" value="Phage_regulatory_Rha"/>
</dbReference>